<evidence type="ECO:0000313" key="4">
    <source>
        <dbReference type="Proteomes" id="UP001358614"/>
    </source>
</evidence>
<dbReference type="InterPro" id="IPR009057">
    <property type="entry name" value="Homeodomain-like_sf"/>
</dbReference>
<reference evidence="3 4" key="1">
    <citation type="submission" date="2024-01" db="EMBL/GenBank/DDBJ databases">
        <title>Comparative genomics of Cryptococcus and Kwoniella reveals pathogenesis evolution and contrasting modes of karyotype evolution via chromosome fusion or intercentromeric recombination.</title>
        <authorList>
            <person name="Coelho M.A."/>
            <person name="David-Palma M."/>
            <person name="Shea T."/>
            <person name="Bowers K."/>
            <person name="McGinley-Smith S."/>
            <person name="Mohammad A.W."/>
            <person name="Gnirke A."/>
            <person name="Yurkov A.M."/>
            <person name="Nowrousian M."/>
            <person name="Sun S."/>
            <person name="Cuomo C.A."/>
            <person name="Heitman J."/>
        </authorList>
    </citation>
    <scope>NUCLEOTIDE SEQUENCE [LARGE SCALE GENOMIC DNA]</scope>
    <source>
        <strain evidence="3 4">PYCC6329</strain>
    </source>
</reference>
<feature type="compositionally biased region" description="Polar residues" evidence="1">
    <location>
        <begin position="1"/>
        <end position="21"/>
    </location>
</feature>
<protein>
    <recommendedName>
        <fullName evidence="2">Myb-like domain-containing protein</fullName>
    </recommendedName>
</protein>
<dbReference type="RefSeq" id="XP_066087037.1">
    <property type="nucleotide sequence ID" value="XM_066230940.1"/>
</dbReference>
<sequence length="105" mass="11718">MPKTPRSPTSSSYAPYHQPSSPLEDIKPNSNAAKSPKKSRTSSGRQPWTNHELLQLFEHVMKNGAGGKKVWESAVEGRTANQAYLAWQQTLAPFLRSAIETRRGR</sequence>
<dbReference type="Gene3D" id="1.10.10.60">
    <property type="entry name" value="Homeodomain-like"/>
    <property type="match status" value="1"/>
</dbReference>
<feature type="domain" description="Myb-like" evidence="2">
    <location>
        <begin position="40"/>
        <end position="91"/>
    </location>
</feature>
<accession>A0AAX4KU10</accession>
<dbReference type="EMBL" id="CP144090">
    <property type="protein sequence ID" value="WWD09070.1"/>
    <property type="molecule type" value="Genomic_DNA"/>
</dbReference>
<evidence type="ECO:0000256" key="1">
    <source>
        <dbReference type="SAM" id="MobiDB-lite"/>
    </source>
</evidence>
<gene>
    <name evidence="3" type="ORF">V865_007190</name>
</gene>
<dbReference type="GeneID" id="91105991"/>
<evidence type="ECO:0000259" key="2">
    <source>
        <dbReference type="PROSITE" id="PS50090"/>
    </source>
</evidence>
<dbReference type="PROSITE" id="PS50090">
    <property type="entry name" value="MYB_LIKE"/>
    <property type="match status" value="1"/>
</dbReference>
<evidence type="ECO:0000313" key="3">
    <source>
        <dbReference type="EMBL" id="WWD09070.1"/>
    </source>
</evidence>
<dbReference type="KEGG" id="ker:91105991"/>
<name>A0AAX4KU10_9TREE</name>
<dbReference type="InterPro" id="IPR001005">
    <property type="entry name" value="SANT/Myb"/>
</dbReference>
<dbReference type="AlphaFoldDB" id="A0AAX4KU10"/>
<feature type="region of interest" description="Disordered" evidence="1">
    <location>
        <begin position="1"/>
        <end position="51"/>
    </location>
</feature>
<dbReference type="Proteomes" id="UP001358614">
    <property type="component" value="Chromosome 2"/>
</dbReference>
<keyword evidence="4" id="KW-1185">Reference proteome</keyword>
<dbReference type="SUPFAM" id="SSF46689">
    <property type="entry name" value="Homeodomain-like"/>
    <property type="match status" value="1"/>
</dbReference>
<organism evidence="3 4">
    <name type="scientific">Kwoniella europaea PYCC6329</name>
    <dbReference type="NCBI Taxonomy" id="1423913"/>
    <lineage>
        <taxon>Eukaryota</taxon>
        <taxon>Fungi</taxon>
        <taxon>Dikarya</taxon>
        <taxon>Basidiomycota</taxon>
        <taxon>Agaricomycotina</taxon>
        <taxon>Tremellomycetes</taxon>
        <taxon>Tremellales</taxon>
        <taxon>Cryptococcaceae</taxon>
        <taxon>Kwoniella</taxon>
    </lineage>
</organism>
<proteinExistence type="predicted"/>